<dbReference type="STRING" id="237631.A0A0D1CNT2"/>
<dbReference type="KEGG" id="uma:UMAG_03422"/>
<evidence type="ECO:0000313" key="4">
    <source>
        <dbReference type="EMBL" id="KIS68323.1"/>
    </source>
</evidence>
<dbReference type="InterPro" id="IPR001623">
    <property type="entry name" value="DnaJ_domain"/>
</dbReference>
<organism evidence="4 5">
    <name type="scientific">Mycosarcoma maydis</name>
    <name type="common">Corn smut fungus</name>
    <name type="synonym">Ustilago maydis</name>
    <dbReference type="NCBI Taxonomy" id="5270"/>
    <lineage>
        <taxon>Eukaryota</taxon>
        <taxon>Fungi</taxon>
        <taxon>Dikarya</taxon>
        <taxon>Basidiomycota</taxon>
        <taxon>Ustilaginomycotina</taxon>
        <taxon>Ustilaginomycetes</taxon>
        <taxon>Ustilaginales</taxon>
        <taxon>Ustilaginaceae</taxon>
        <taxon>Mycosarcoma</taxon>
    </lineage>
</organism>
<dbReference type="Pfam" id="PF00226">
    <property type="entry name" value="DnaJ"/>
    <property type="match status" value="1"/>
</dbReference>
<dbReference type="CDD" id="cd06257">
    <property type="entry name" value="DnaJ"/>
    <property type="match status" value="1"/>
</dbReference>
<dbReference type="GO" id="GO:0051787">
    <property type="term" value="F:misfolded protein binding"/>
    <property type="evidence" value="ECO:0000318"/>
    <property type="project" value="GO_Central"/>
</dbReference>
<dbReference type="PROSITE" id="PS50076">
    <property type="entry name" value="DNAJ_2"/>
    <property type="match status" value="1"/>
</dbReference>
<sequence length="498" mass="54505">MKADLLQFGSMLTWWWLPSLGSQVLLNVSYTLRILTPPPPGSAGQRNKHVQLARTIVILGTLVYQMVQAAMEAPPNYYELLALPLDVDVEGVRRSFRSVARKYHPDKVGEAGEALFIVARRAHDVLSDPNKRFGYDRFGDGVADWSECESQRDFLRRGLTGMVAFYTINPAMYAIFGYFNGAGASGVSFWRLASLLSMLALELCLLVSPDYPTWMSLLLPNTTIFDIRQLLRSLFVNFFFASIQLSAALDVLEYADSPPLRNSADRARTAEAHLTAIRARAQALDKISEALKTGMLQSLASELRPFRDRANEVDDDEKGEALSKMSRQEQVLFAKIDRVLLGRSLIEQHPQLMAMAHEDGQHVKVEEQAQAETDEPIKVKQEMSEPDSPETSIAPKAGPVHDTGGLVKAEVSEECLAGTAAVRMPDDAPGSERSEVDPTCARAQHVSDSAIEAKRCEQYAPDTSPTEAVTASAADATTATAAAAAASQSDAHSRYDGA</sequence>
<accession>A0A0D1CNT2</accession>
<dbReference type="InterPro" id="IPR036869">
    <property type="entry name" value="J_dom_sf"/>
</dbReference>
<evidence type="ECO:0000256" key="2">
    <source>
        <dbReference type="SAM" id="MobiDB-lite"/>
    </source>
</evidence>
<feature type="domain" description="J" evidence="3">
    <location>
        <begin position="76"/>
        <end position="139"/>
    </location>
</feature>
<keyword evidence="5" id="KW-1185">Reference proteome</keyword>
<dbReference type="PRINTS" id="PR00625">
    <property type="entry name" value="JDOMAIN"/>
</dbReference>
<evidence type="ECO:0000256" key="1">
    <source>
        <dbReference type="ARBA" id="ARBA00023186"/>
    </source>
</evidence>
<dbReference type="OrthoDB" id="10250354at2759"/>
<keyword evidence="1" id="KW-0143">Chaperone</keyword>
<evidence type="ECO:0000259" key="3">
    <source>
        <dbReference type="PROSITE" id="PS50076"/>
    </source>
</evidence>
<dbReference type="AlphaFoldDB" id="A0A0D1CNT2"/>
<feature type="region of interest" description="Disordered" evidence="2">
    <location>
        <begin position="459"/>
        <end position="498"/>
    </location>
</feature>
<gene>
    <name evidence="4" type="ORF">UMAG_03422</name>
</gene>
<dbReference type="GO" id="GO:0051087">
    <property type="term" value="F:protein-folding chaperone binding"/>
    <property type="evidence" value="ECO:0000318"/>
    <property type="project" value="GO_Central"/>
</dbReference>
<dbReference type="OMA" id="VAFYTIN"/>
<name>A0A0D1CNT2_MYCMD</name>
<dbReference type="PANTHER" id="PTHR44360">
    <property type="entry name" value="DNAJ HOMOLOG SUBFAMILY B MEMBER 9"/>
    <property type="match status" value="1"/>
</dbReference>
<dbReference type="VEuPathDB" id="FungiDB:UMAG_03422"/>
<reference evidence="4 5" key="1">
    <citation type="journal article" date="2006" name="Nature">
        <title>Insights from the genome of the biotrophic fungal plant pathogen Ustilago maydis.</title>
        <authorList>
            <person name="Kamper J."/>
            <person name="Kahmann R."/>
            <person name="Bolker M."/>
            <person name="Ma L.J."/>
            <person name="Brefort T."/>
            <person name="Saville B.J."/>
            <person name="Banuett F."/>
            <person name="Kronstad J.W."/>
            <person name="Gold S.E."/>
            <person name="Muller O."/>
            <person name="Perlin M.H."/>
            <person name="Wosten H.A."/>
            <person name="de Vries R."/>
            <person name="Ruiz-Herrera J."/>
            <person name="Reynaga-Pena C.G."/>
            <person name="Snetselaar K."/>
            <person name="McCann M."/>
            <person name="Perez-Martin J."/>
            <person name="Feldbrugge M."/>
            <person name="Basse C.W."/>
            <person name="Steinberg G."/>
            <person name="Ibeas J.I."/>
            <person name="Holloman W."/>
            <person name="Guzman P."/>
            <person name="Farman M."/>
            <person name="Stajich J.E."/>
            <person name="Sentandreu R."/>
            <person name="Gonzalez-Prieto J.M."/>
            <person name="Kennell J.C."/>
            <person name="Molina L."/>
            <person name="Schirawski J."/>
            <person name="Mendoza-Mendoza A."/>
            <person name="Greilinger D."/>
            <person name="Munch K."/>
            <person name="Rossel N."/>
            <person name="Scherer M."/>
            <person name="Vranes M."/>
            <person name="Ladendorf O."/>
            <person name="Vincon V."/>
            <person name="Fuchs U."/>
            <person name="Sandrock B."/>
            <person name="Meng S."/>
            <person name="Ho E.C."/>
            <person name="Cahill M.J."/>
            <person name="Boyce K.J."/>
            <person name="Klose J."/>
            <person name="Klosterman S.J."/>
            <person name="Deelstra H.J."/>
            <person name="Ortiz-Castellanos L."/>
            <person name="Li W."/>
            <person name="Sanchez-Alonso P."/>
            <person name="Schreier P.H."/>
            <person name="Hauser-Hahn I."/>
            <person name="Vaupel M."/>
            <person name="Koopmann E."/>
            <person name="Friedrich G."/>
            <person name="Voss H."/>
            <person name="Schluter T."/>
            <person name="Margolis J."/>
            <person name="Platt D."/>
            <person name="Swimmer C."/>
            <person name="Gnirke A."/>
            <person name="Chen F."/>
            <person name="Vysotskaia V."/>
            <person name="Mannhaupt G."/>
            <person name="Guldener U."/>
            <person name="Munsterkotter M."/>
            <person name="Haase D."/>
            <person name="Oesterheld M."/>
            <person name="Mewes H.W."/>
            <person name="Mauceli E.W."/>
            <person name="DeCaprio D."/>
            <person name="Wade C.M."/>
            <person name="Butler J."/>
            <person name="Young S."/>
            <person name="Jaffe D.B."/>
            <person name="Calvo S."/>
            <person name="Nusbaum C."/>
            <person name="Galagan J."/>
            <person name="Birren B.W."/>
        </authorList>
    </citation>
    <scope>NUCLEOTIDE SEQUENCE [LARGE SCALE GENOMIC DNA]</scope>
    <source>
        <strain evidence="5">DSM 14603 / FGSC 9021 / UM521</strain>
    </source>
</reference>
<feature type="compositionally biased region" description="Basic and acidic residues" evidence="2">
    <location>
        <begin position="424"/>
        <end position="436"/>
    </location>
</feature>
<dbReference type="RefSeq" id="XP_011389893.1">
    <property type="nucleotide sequence ID" value="XM_011391591.1"/>
</dbReference>
<dbReference type="GO" id="GO:0036503">
    <property type="term" value="P:ERAD pathway"/>
    <property type="evidence" value="ECO:0000318"/>
    <property type="project" value="GO_Central"/>
</dbReference>
<dbReference type="GO" id="GO:0005783">
    <property type="term" value="C:endoplasmic reticulum"/>
    <property type="evidence" value="ECO:0000318"/>
    <property type="project" value="GO_Central"/>
</dbReference>
<proteinExistence type="predicted"/>
<protein>
    <recommendedName>
        <fullName evidence="3">J domain-containing protein</fullName>
    </recommendedName>
</protein>
<dbReference type="Proteomes" id="UP000000561">
    <property type="component" value="Chromosome 9"/>
</dbReference>
<feature type="compositionally biased region" description="Low complexity" evidence="2">
    <location>
        <begin position="468"/>
        <end position="490"/>
    </location>
</feature>
<dbReference type="InParanoid" id="A0A0D1CNT2"/>
<dbReference type="PANTHER" id="PTHR44360:SF1">
    <property type="entry name" value="DNAJ HOMOLOG SUBFAMILY B MEMBER 9"/>
    <property type="match status" value="1"/>
</dbReference>
<feature type="region of interest" description="Disordered" evidence="2">
    <location>
        <begin position="421"/>
        <end position="440"/>
    </location>
</feature>
<dbReference type="Gene3D" id="1.10.287.110">
    <property type="entry name" value="DnaJ domain"/>
    <property type="match status" value="1"/>
</dbReference>
<feature type="region of interest" description="Disordered" evidence="2">
    <location>
        <begin position="370"/>
        <end position="403"/>
    </location>
</feature>
<evidence type="ECO:0000313" key="5">
    <source>
        <dbReference type="Proteomes" id="UP000000561"/>
    </source>
</evidence>
<dbReference type="InterPro" id="IPR051948">
    <property type="entry name" value="Hsp70_co-chaperone_J-domain"/>
</dbReference>
<dbReference type="SMART" id="SM00271">
    <property type="entry name" value="DnaJ"/>
    <property type="match status" value="1"/>
</dbReference>
<dbReference type="EMBL" id="CM003148">
    <property type="protein sequence ID" value="KIS68323.1"/>
    <property type="molecule type" value="Genomic_DNA"/>
</dbReference>
<dbReference type="SUPFAM" id="SSF46565">
    <property type="entry name" value="Chaperone J-domain"/>
    <property type="match status" value="1"/>
</dbReference>
<dbReference type="eggNOG" id="ENOG502S3QV">
    <property type="taxonomic scope" value="Eukaryota"/>
</dbReference>
<dbReference type="GeneID" id="23563880"/>